<comment type="caution">
    <text evidence="2">The sequence shown here is derived from an EMBL/GenBank/DDBJ whole genome shotgun (WGS) entry which is preliminary data.</text>
</comment>
<organism evidence="2 3">
    <name type="scientific">Ramazzottius varieornatus</name>
    <name type="common">Water bear</name>
    <name type="synonym">Tardigrade</name>
    <dbReference type="NCBI Taxonomy" id="947166"/>
    <lineage>
        <taxon>Eukaryota</taxon>
        <taxon>Metazoa</taxon>
        <taxon>Ecdysozoa</taxon>
        <taxon>Tardigrada</taxon>
        <taxon>Eutardigrada</taxon>
        <taxon>Parachela</taxon>
        <taxon>Hypsibioidea</taxon>
        <taxon>Ramazzottiidae</taxon>
        <taxon>Ramazzottius</taxon>
    </lineage>
</organism>
<dbReference type="GO" id="GO:0016620">
    <property type="term" value="F:oxidoreductase activity, acting on the aldehyde or oxo group of donors, NAD or NADP as acceptor"/>
    <property type="evidence" value="ECO:0007669"/>
    <property type="project" value="InterPro"/>
</dbReference>
<dbReference type="InterPro" id="IPR016162">
    <property type="entry name" value="Ald_DH_N"/>
</dbReference>
<feature type="domain" description="Aldehyde dehydrogenase" evidence="1">
    <location>
        <begin position="170"/>
        <end position="461"/>
    </location>
</feature>
<dbReference type="AlphaFoldDB" id="A0A1D1VLV3"/>
<dbReference type="EMBL" id="BDGG01000005">
    <property type="protein sequence ID" value="GAU99468.1"/>
    <property type="molecule type" value="Genomic_DNA"/>
</dbReference>
<proteinExistence type="predicted"/>
<reference evidence="2 3" key="1">
    <citation type="journal article" date="2016" name="Nat. Commun.">
        <title>Extremotolerant tardigrade genome and improved radiotolerance of human cultured cells by tardigrade-unique protein.</title>
        <authorList>
            <person name="Hashimoto T."/>
            <person name="Horikawa D.D."/>
            <person name="Saito Y."/>
            <person name="Kuwahara H."/>
            <person name="Kozuka-Hata H."/>
            <person name="Shin-I T."/>
            <person name="Minakuchi Y."/>
            <person name="Ohishi K."/>
            <person name="Motoyama A."/>
            <person name="Aizu T."/>
            <person name="Enomoto A."/>
            <person name="Kondo K."/>
            <person name="Tanaka S."/>
            <person name="Hara Y."/>
            <person name="Koshikawa S."/>
            <person name="Sagara H."/>
            <person name="Miura T."/>
            <person name="Yokobori S."/>
            <person name="Miyagawa K."/>
            <person name="Suzuki Y."/>
            <person name="Kubo T."/>
            <person name="Oyama M."/>
            <person name="Kohara Y."/>
            <person name="Fujiyama A."/>
            <person name="Arakawa K."/>
            <person name="Katayama T."/>
            <person name="Toyoda A."/>
            <person name="Kunieda T."/>
        </authorList>
    </citation>
    <scope>NUCLEOTIDE SEQUENCE [LARGE SCALE GENOMIC DNA]</scope>
    <source>
        <strain evidence="2 3">YOKOZUNA-1</strain>
    </source>
</reference>
<dbReference type="PANTHER" id="PTHR11699">
    <property type="entry name" value="ALDEHYDE DEHYDROGENASE-RELATED"/>
    <property type="match status" value="1"/>
</dbReference>
<dbReference type="Proteomes" id="UP000186922">
    <property type="component" value="Unassembled WGS sequence"/>
</dbReference>
<gene>
    <name evidence="2" type="primary">RvY_10468-1</name>
    <name evidence="2" type="synonym">RvY_10468.1</name>
    <name evidence="2" type="ORF">RvY_10468</name>
</gene>
<dbReference type="OrthoDB" id="310895at2759"/>
<keyword evidence="3" id="KW-1185">Reference proteome</keyword>
<evidence type="ECO:0000259" key="1">
    <source>
        <dbReference type="Pfam" id="PF00171"/>
    </source>
</evidence>
<protein>
    <recommendedName>
        <fullName evidence="1">Aldehyde dehydrogenase domain-containing protein</fullName>
    </recommendedName>
</protein>
<dbReference type="STRING" id="947166.A0A1D1VLV3"/>
<dbReference type="SUPFAM" id="SSF53720">
    <property type="entry name" value="ALDH-like"/>
    <property type="match status" value="2"/>
</dbReference>
<sequence length="789" mass="85012">MSASRTTSELLSATGLPYGSVMESTAPLQKWFTDRGNRISPVIGNEQVRSASEKDGFRMDNFEDPCVTPGLVLEEEASTLLEMIVADRKGAKPSLADDLPKFFYSLARHLQKHQGILALVLSADTKRSHQECKKHDVPLAIQLAYRFAGKPSTKSSLSGSTDCIVPSMTSPLLDVLKLILPALRDDRTVVILAPIYVCRTVSVLMEILIECGLPKGSVNFLIGFRQTFQTPVDTLFFCGARGEEQEMLAEAFKLDQRIGRIITTSKNGSTAIITDFADLHSAVASLVEAACFSTGQSAFCPSKILIQESIFDSTIKAFKAKISTLRSGSHFDKSVDYSDFNLVPSASKNAGLVKAARSDGAEVFSHIALDEDLPKYAFAVPGQAKFPLVAAVNIAPTSPLLSGKYEGPLLAFLPFRTMKEAVSLANNGPFTAACSVWSDSTTQATEIARSVKVSTVWINSCHLYEAVFENPDHAWSQKTVKIRSELESAETSVALAQETTSNSSIDKTYKMFYGGGQKRPENGMSLPVSTSGANGSSTVVHIPDGGQKDLKNAIDAATSGASIWKKSTSFNRSQIVFYLAENLSGRRQAFIDVLSDGSKNSAASREVDQAIEKLFFWAGQCGGPQGKVYQPNSSTTVITLHEALGIVVVVLPQESAFLHFITCTAAALACGNSVVVLPQLYCAASVLEFCQVIESSDVPAGVINVVTGNQENLAKMLALHPNVSAVWVSDKSSVTESSWTALQKAALSSGQKLWVFSAEDVTDLTPKSVRQHATRPKHIWIPATDSFAN</sequence>
<name>A0A1D1VLV3_RAMVA</name>
<dbReference type="InterPro" id="IPR016163">
    <property type="entry name" value="Ald_DH_C"/>
</dbReference>
<dbReference type="Gene3D" id="3.40.605.10">
    <property type="entry name" value="Aldehyde Dehydrogenase, Chain A, domain 1"/>
    <property type="match status" value="2"/>
</dbReference>
<dbReference type="Pfam" id="PF00171">
    <property type="entry name" value="Aldedh"/>
    <property type="match status" value="2"/>
</dbReference>
<accession>A0A1D1VLV3</accession>
<evidence type="ECO:0000313" key="3">
    <source>
        <dbReference type="Proteomes" id="UP000186922"/>
    </source>
</evidence>
<dbReference type="InterPro" id="IPR015590">
    <property type="entry name" value="Aldehyde_DH_dom"/>
</dbReference>
<dbReference type="InterPro" id="IPR016161">
    <property type="entry name" value="Ald_DH/histidinol_DH"/>
</dbReference>
<dbReference type="Gene3D" id="3.40.309.10">
    <property type="entry name" value="Aldehyde Dehydrogenase, Chain A, domain 2"/>
    <property type="match status" value="1"/>
</dbReference>
<feature type="domain" description="Aldehyde dehydrogenase" evidence="1">
    <location>
        <begin position="537"/>
        <end position="727"/>
    </location>
</feature>
<evidence type="ECO:0000313" key="2">
    <source>
        <dbReference type="EMBL" id="GAU99468.1"/>
    </source>
</evidence>